<evidence type="ECO:0000259" key="1">
    <source>
        <dbReference type="PROSITE" id="PS50942"/>
    </source>
</evidence>
<dbReference type="EMBL" id="JALJOQ010000284">
    <property type="protein sequence ID" value="KAK9785978.1"/>
    <property type="molecule type" value="Genomic_DNA"/>
</dbReference>
<dbReference type="Proteomes" id="UP001465755">
    <property type="component" value="Unassembled WGS sequence"/>
</dbReference>
<accession>A0AAW1NLW3</accession>
<comment type="caution">
    <text evidence="2">The sequence shown here is derived from an EMBL/GenBank/DDBJ whole genome shotgun (WGS) entry which is preliminary data.</text>
</comment>
<proteinExistence type="predicted"/>
<feature type="non-terminal residue" evidence="2">
    <location>
        <position position="25"/>
    </location>
</feature>
<organism evidence="2 3">
    <name type="scientific">Symbiochloris irregularis</name>
    <dbReference type="NCBI Taxonomy" id="706552"/>
    <lineage>
        <taxon>Eukaryota</taxon>
        <taxon>Viridiplantae</taxon>
        <taxon>Chlorophyta</taxon>
        <taxon>core chlorophytes</taxon>
        <taxon>Trebouxiophyceae</taxon>
        <taxon>Trebouxiales</taxon>
        <taxon>Trebouxiaceae</taxon>
        <taxon>Symbiochloris</taxon>
    </lineage>
</organism>
<name>A0AAW1NLW3_9CHLO</name>
<dbReference type="AlphaFoldDB" id="A0AAW1NLW3"/>
<reference evidence="2 3" key="1">
    <citation type="journal article" date="2024" name="Nat. Commun.">
        <title>Phylogenomics reveals the evolutionary origins of lichenization in chlorophyte algae.</title>
        <authorList>
            <person name="Puginier C."/>
            <person name="Libourel C."/>
            <person name="Otte J."/>
            <person name="Skaloud P."/>
            <person name="Haon M."/>
            <person name="Grisel S."/>
            <person name="Petersen M."/>
            <person name="Berrin J.G."/>
            <person name="Delaux P.M."/>
            <person name="Dal Grande F."/>
            <person name="Keller J."/>
        </authorList>
    </citation>
    <scope>NUCLEOTIDE SEQUENCE [LARGE SCALE GENOMIC DNA]</scope>
    <source>
        <strain evidence="2 3">SAG 2036</strain>
    </source>
</reference>
<protein>
    <recommendedName>
        <fullName evidence="1">ENTH domain-containing protein</fullName>
    </recommendedName>
</protein>
<feature type="domain" description="ENTH" evidence="1">
    <location>
        <begin position="1"/>
        <end position="25"/>
    </location>
</feature>
<sequence>MELDIAIVKATTSQFHVQPKEKHVR</sequence>
<dbReference type="InterPro" id="IPR013809">
    <property type="entry name" value="ENTH"/>
</dbReference>
<evidence type="ECO:0000313" key="2">
    <source>
        <dbReference type="EMBL" id="KAK9785978.1"/>
    </source>
</evidence>
<gene>
    <name evidence="2" type="ORF">WJX73_010449</name>
</gene>
<evidence type="ECO:0000313" key="3">
    <source>
        <dbReference type="Proteomes" id="UP001465755"/>
    </source>
</evidence>
<keyword evidence="3" id="KW-1185">Reference proteome</keyword>
<dbReference type="PROSITE" id="PS50942">
    <property type="entry name" value="ENTH"/>
    <property type="match status" value="1"/>
</dbReference>